<organism evidence="2">
    <name type="scientific">uncultured Sulfurovum sp</name>
    <dbReference type="NCBI Taxonomy" id="269237"/>
    <lineage>
        <taxon>Bacteria</taxon>
        <taxon>Pseudomonadati</taxon>
        <taxon>Campylobacterota</taxon>
        <taxon>Epsilonproteobacteria</taxon>
        <taxon>Campylobacterales</taxon>
        <taxon>Sulfurovaceae</taxon>
        <taxon>Sulfurovum</taxon>
        <taxon>environmental samples</taxon>
    </lineage>
</organism>
<proteinExistence type="predicted"/>
<evidence type="ECO:0000256" key="1">
    <source>
        <dbReference type="SAM" id="Phobius"/>
    </source>
</evidence>
<name>A0A6S6T7T6_9BACT</name>
<protein>
    <submittedName>
        <fullName evidence="2">Uncharacterized protein</fullName>
    </submittedName>
</protein>
<keyword evidence="1" id="KW-0472">Membrane</keyword>
<sequence>MLEKLREFSLSLWNPLEGVFNSLYESSNIWVPIILFFVISLLFVYLLHKLLTMMLNIKIDFKNFVSLLIKTIVVTIMIFFISSLGLYLYDKYENHQQKTLKQEHDFSKLLRSI</sequence>
<gene>
    <name evidence="2" type="ORF">HELGO_WM4034</name>
</gene>
<keyword evidence="1" id="KW-1133">Transmembrane helix</keyword>
<dbReference type="AlphaFoldDB" id="A0A6S6T7T6"/>
<feature type="transmembrane region" description="Helical" evidence="1">
    <location>
        <begin position="67"/>
        <end position="89"/>
    </location>
</feature>
<accession>A0A6S6T7T6</accession>
<evidence type="ECO:0000313" key="2">
    <source>
        <dbReference type="EMBL" id="CAA6811470.1"/>
    </source>
</evidence>
<feature type="transmembrane region" description="Helical" evidence="1">
    <location>
        <begin position="29"/>
        <end position="47"/>
    </location>
</feature>
<keyword evidence="1" id="KW-0812">Transmembrane</keyword>
<reference evidence="2" key="1">
    <citation type="submission" date="2020-01" db="EMBL/GenBank/DDBJ databases">
        <authorList>
            <person name="Meier V. D."/>
            <person name="Meier V D."/>
        </authorList>
    </citation>
    <scope>NUCLEOTIDE SEQUENCE</scope>
    <source>
        <strain evidence="2">HLG_WM_MAG_05</strain>
    </source>
</reference>
<dbReference type="EMBL" id="CACVAU010000038">
    <property type="protein sequence ID" value="CAA6811470.1"/>
    <property type="molecule type" value="Genomic_DNA"/>
</dbReference>